<dbReference type="Proteomes" id="UP000800035">
    <property type="component" value="Unassembled WGS sequence"/>
</dbReference>
<evidence type="ECO:0000313" key="3">
    <source>
        <dbReference type="Proteomes" id="UP000800035"/>
    </source>
</evidence>
<keyword evidence="3" id="KW-1185">Reference proteome</keyword>
<dbReference type="EMBL" id="ML977023">
    <property type="protein sequence ID" value="KAF1950712.1"/>
    <property type="molecule type" value="Genomic_DNA"/>
</dbReference>
<dbReference type="AlphaFoldDB" id="A0A6A5TGE4"/>
<sequence length="750" mass="84876">MFSESSKGPLWQRVSARIFRNTDNATTTTTTEEAQHVNKVGATSTMVSPMNAAVHDSPETCVYYCPVHATISSGYRCTISEVDICRLKNCEFCEVIFEGLSSLDLENSGFSLAWDGLGCTLRICIVQEDEPDWYHRTAHPLRLPPISERYEFYQLEIPYDVKTAPGNPLPWIGIRSEIAQGCDRSASLARAGTWLQTCTEDHTTCFPLDATQGNVLSTEKQTGSLLPKRIINVSDTDTPRLLCDFQFTATVKTPYVTLSHCWGSHPTYKTTRLSLLDRMSGMPWDDIPATFQDAITVTRALGIEYLWIDSLCIVQDDPNDWAEEASNMAHIYANATLTIAASAAKDDTVGFLKMGSYDQMINTVHNIPSRPFIKLRRDIHRDGSEPGPLLGRAWVYQERLLSRRVLYFERFEMVWECREAHICECGSDLKGASYRQCRQTARTEFTALEQYADASLATTYSFTRPSMSDSETYAWWRMTIVQTYSNLRLSRESDRLPALSGLAAIARMKTKDFYLAGLWRMDIARGLLWKADRQPYFDREYHGPSWSWVSNMSPILYDWFPLQREFVTVIDHNITCATVDPTGAVLSATLRLKCPILLVNVPYHRRHSCDRIVIYRQVLEDTKMGKLAIHVKMDGAIVTVVVNLRGWWGRELHTAARRKLTDITESDLGDQERDTANVFLAVVGWRVKELGPQNCRLELAGIVLAPSQQQKDTCQRVGHWTAFQTGDSTLGLTEAMEDALERLPGLVNVI</sequence>
<dbReference type="PANTHER" id="PTHR33112:SF13">
    <property type="entry name" value="HETEROKARYON INCOMPATIBILITY DOMAIN-CONTAINING PROTEIN"/>
    <property type="match status" value="1"/>
</dbReference>
<reference evidence="2" key="1">
    <citation type="journal article" date="2020" name="Stud. Mycol.">
        <title>101 Dothideomycetes genomes: a test case for predicting lifestyles and emergence of pathogens.</title>
        <authorList>
            <person name="Haridas S."/>
            <person name="Albert R."/>
            <person name="Binder M."/>
            <person name="Bloem J."/>
            <person name="Labutti K."/>
            <person name="Salamov A."/>
            <person name="Andreopoulos B."/>
            <person name="Baker S."/>
            <person name="Barry K."/>
            <person name="Bills G."/>
            <person name="Bluhm B."/>
            <person name="Cannon C."/>
            <person name="Castanera R."/>
            <person name="Culley D."/>
            <person name="Daum C."/>
            <person name="Ezra D."/>
            <person name="Gonzalez J."/>
            <person name="Henrissat B."/>
            <person name="Kuo A."/>
            <person name="Liang C."/>
            <person name="Lipzen A."/>
            <person name="Lutzoni F."/>
            <person name="Magnuson J."/>
            <person name="Mondo S."/>
            <person name="Nolan M."/>
            <person name="Ohm R."/>
            <person name="Pangilinan J."/>
            <person name="Park H.-J."/>
            <person name="Ramirez L."/>
            <person name="Alfaro M."/>
            <person name="Sun H."/>
            <person name="Tritt A."/>
            <person name="Yoshinaga Y."/>
            <person name="Zwiers L.-H."/>
            <person name="Turgeon B."/>
            <person name="Goodwin S."/>
            <person name="Spatafora J."/>
            <person name="Crous P."/>
            <person name="Grigoriev I."/>
        </authorList>
    </citation>
    <scope>NUCLEOTIDE SEQUENCE</scope>
    <source>
        <strain evidence="2">CBS 675.92</strain>
    </source>
</reference>
<proteinExistence type="predicted"/>
<accession>A0A6A5TGE4</accession>
<dbReference type="InterPro" id="IPR010730">
    <property type="entry name" value="HET"/>
</dbReference>
<dbReference type="OrthoDB" id="3486565at2759"/>
<name>A0A6A5TGE4_9PLEO</name>
<organism evidence="2 3">
    <name type="scientific">Byssothecium circinans</name>
    <dbReference type="NCBI Taxonomy" id="147558"/>
    <lineage>
        <taxon>Eukaryota</taxon>
        <taxon>Fungi</taxon>
        <taxon>Dikarya</taxon>
        <taxon>Ascomycota</taxon>
        <taxon>Pezizomycotina</taxon>
        <taxon>Dothideomycetes</taxon>
        <taxon>Pleosporomycetidae</taxon>
        <taxon>Pleosporales</taxon>
        <taxon>Massarineae</taxon>
        <taxon>Massarinaceae</taxon>
        <taxon>Byssothecium</taxon>
    </lineage>
</organism>
<dbReference type="Pfam" id="PF06985">
    <property type="entry name" value="HET"/>
    <property type="match status" value="1"/>
</dbReference>
<evidence type="ECO:0000259" key="1">
    <source>
        <dbReference type="Pfam" id="PF06985"/>
    </source>
</evidence>
<gene>
    <name evidence="2" type="ORF">CC80DRAFT_225417</name>
</gene>
<feature type="domain" description="Heterokaryon incompatibility" evidence="1">
    <location>
        <begin position="255"/>
        <end position="398"/>
    </location>
</feature>
<evidence type="ECO:0000313" key="2">
    <source>
        <dbReference type="EMBL" id="KAF1950712.1"/>
    </source>
</evidence>
<dbReference type="PANTHER" id="PTHR33112">
    <property type="entry name" value="DOMAIN PROTEIN, PUTATIVE-RELATED"/>
    <property type="match status" value="1"/>
</dbReference>
<protein>
    <submittedName>
        <fullName evidence="2">HET-domain-containing protein</fullName>
    </submittedName>
</protein>